<feature type="compositionally biased region" description="Polar residues" evidence="1">
    <location>
        <begin position="71"/>
        <end position="81"/>
    </location>
</feature>
<reference evidence="2" key="1">
    <citation type="submission" date="2013-04" db="EMBL/GenBank/DDBJ databases">
        <title>The Genome Sequence of Fonticula alba ATCC 38817.</title>
        <authorList>
            <consortium name="The Broad Institute Genomics Platform"/>
            <person name="Russ C."/>
            <person name="Cuomo C."/>
            <person name="Burger G."/>
            <person name="Gray M.W."/>
            <person name="Holland P.W.H."/>
            <person name="King N."/>
            <person name="Lang F.B.F."/>
            <person name="Roger A.J."/>
            <person name="Ruiz-Trillo I."/>
            <person name="Brown M."/>
            <person name="Walker B."/>
            <person name="Young S."/>
            <person name="Zeng Q."/>
            <person name="Gargeya S."/>
            <person name="Fitzgerald M."/>
            <person name="Haas B."/>
            <person name="Abouelleil A."/>
            <person name="Allen A.W."/>
            <person name="Alvarado L."/>
            <person name="Arachchi H.M."/>
            <person name="Berlin A.M."/>
            <person name="Chapman S.B."/>
            <person name="Gainer-Dewar J."/>
            <person name="Goldberg J."/>
            <person name="Griggs A."/>
            <person name="Gujja S."/>
            <person name="Hansen M."/>
            <person name="Howarth C."/>
            <person name="Imamovic A."/>
            <person name="Ireland A."/>
            <person name="Larimer J."/>
            <person name="McCowan C."/>
            <person name="Murphy C."/>
            <person name="Pearson M."/>
            <person name="Poon T.W."/>
            <person name="Priest M."/>
            <person name="Roberts A."/>
            <person name="Saif S."/>
            <person name="Shea T."/>
            <person name="Sisk P."/>
            <person name="Sykes S."/>
            <person name="Wortman J."/>
            <person name="Nusbaum C."/>
            <person name="Birren B."/>
        </authorList>
    </citation>
    <scope>NUCLEOTIDE SEQUENCE [LARGE SCALE GENOMIC DNA]</scope>
    <source>
        <strain evidence="2">ATCC 38817</strain>
    </source>
</reference>
<dbReference type="GeneID" id="20528459"/>
<keyword evidence="3" id="KW-1185">Reference proteome</keyword>
<proteinExistence type="predicted"/>
<evidence type="ECO:0000256" key="1">
    <source>
        <dbReference type="SAM" id="MobiDB-lite"/>
    </source>
</evidence>
<feature type="region of interest" description="Disordered" evidence="1">
    <location>
        <begin position="16"/>
        <end position="110"/>
    </location>
</feature>
<organism evidence="2">
    <name type="scientific">Fonticula alba</name>
    <name type="common">Slime mold</name>
    <dbReference type="NCBI Taxonomy" id="691883"/>
    <lineage>
        <taxon>Eukaryota</taxon>
        <taxon>Rotosphaerida</taxon>
        <taxon>Fonticulaceae</taxon>
        <taxon>Fonticula</taxon>
    </lineage>
</organism>
<dbReference type="Proteomes" id="UP000030693">
    <property type="component" value="Unassembled WGS sequence"/>
</dbReference>
<evidence type="ECO:0000313" key="3">
    <source>
        <dbReference type="Proteomes" id="UP000030693"/>
    </source>
</evidence>
<feature type="compositionally biased region" description="Basic and acidic residues" evidence="1">
    <location>
        <begin position="91"/>
        <end position="104"/>
    </location>
</feature>
<sequence length="164" mass="17465">MLAATGQTLGAIGAAYRARSQQRRAHTHAHPSPPEDGLRAGRQHATGAREDGHIPRRPAHGYCNSRRPSGETKNSIPTRNRPSGGPPFADPRVDRMCKAPDRGPLRVGAAAPPSCSGRFSGDGGVMCAGICMRVGVLGRRPNRPGPGHVGKCPPTRMRLLWCTR</sequence>
<dbReference type="EMBL" id="KB932206">
    <property type="protein sequence ID" value="KCV69300.1"/>
    <property type="molecule type" value="Genomic_DNA"/>
</dbReference>
<evidence type="ECO:0000313" key="2">
    <source>
        <dbReference type="EMBL" id="KCV69300.1"/>
    </source>
</evidence>
<dbReference type="AlphaFoldDB" id="A0A058Z4V0"/>
<accession>A0A058Z4V0</accession>
<gene>
    <name evidence="2" type="ORF">H696_03734</name>
</gene>
<name>A0A058Z4V0_FONAL</name>
<protein>
    <submittedName>
        <fullName evidence="2">Uncharacterized protein</fullName>
    </submittedName>
</protein>
<feature type="compositionally biased region" description="Basic residues" evidence="1">
    <location>
        <begin position="20"/>
        <end position="29"/>
    </location>
</feature>
<dbReference type="RefSeq" id="XP_009495865.1">
    <property type="nucleotide sequence ID" value="XM_009497590.1"/>
</dbReference>